<proteinExistence type="predicted"/>
<keyword evidence="2" id="KW-1185">Reference proteome</keyword>
<dbReference type="EMBL" id="BSXS01000799">
    <property type="protein sequence ID" value="GME73963.1"/>
    <property type="molecule type" value="Genomic_DNA"/>
</dbReference>
<organism evidence="1 2">
    <name type="scientific">Ambrosiozyma monospora</name>
    <name type="common">Yeast</name>
    <name type="synonym">Endomycopsis monosporus</name>
    <dbReference type="NCBI Taxonomy" id="43982"/>
    <lineage>
        <taxon>Eukaryota</taxon>
        <taxon>Fungi</taxon>
        <taxon>Dikarya</taxon>
        <taxon>Ascomycota</taxon>
        <taxon>Saccharomycotina</taxon>
        <taxon>Pichiomycetes</taxon>
        <taxon>Pichiales</taxon>
        <taxon>Pichiaceae</taxon>
        <taxon>Ambrosiozyma</taxon>
    </lineage>
</organism>
<name>A0ACB5SVU7_AMBMO</name>
<protein>
    <submittedName>
        <fullName evidence="1">Unnamed protein product</fullName>
    </submittedName>
</protein>
<evidence type="ECO:0000313" key="2">
    <source>
        <dbReference type="Proteomes" id="UP001165064"/>
    </source>
</evidence>
<accession>A0ACB5SVU7</accession>
<dbReference type="Proteomes" id="UP001165064">
    <property type="component" value="Unassembled WGS sequence"/>
</dbReference>
<evidence type="ECO:0000313" key="1">
    <source>
        <dbReference type="EMBL" id="GME73963.1"/>
    </source>
</evidence>
<sequence length="177" mass="19191">MEQSQQLPLNAIVELPGGQQAILKYVGQVESKNGVFAGVELMGDKKGKNSGEHNGKQYFKTSRPNSGLFLPYPKLLNSAQLLHSLSSKQSQSQSQSAPGSKRASRLSGFFSRNTSSLRPTSINITNHSTRNGPNSPRQAQQTGSPSSIPEPIHSPVPTYHTARTHATRPLVQVLILH</sequence>
<reference evidence="1" key="1">
    <citation type="submission" date="2023-04" db="EMBL/GenBank/DDBJ databases">
        <title>Ambrosiozyma monospora NBRC 10751.</title>
        <authorList>
            <person name="Ichikawa N."/>
            <person name="Sato H."/>
            <person name="Tonouchi N."/>
        </authorList>
    </citation>
    <scope>NUCLEOTIDE SEQUENCE</scope>
    <source>
        <strain evidence="1">NBRC 10751</strain>
    </source>
</reference>
<gene>
    <name evidence="1" type="ORF">Amon02_000159900</name>
</gene>
<comment type="caution">
    <text evidence="1">The sequence shown here is derived from an EMBL/GenBank/DDBJ whole genome shotgun (WGS) entry which is preliminary data.</text>
</comment>